<comment type="caution">
    <text evidence="2">The sequence shown here is derived from an EMBL/GenBank/DDBJ whole genome shotgun (WGS) entry which is preliminary data.</text>
</comment>
<evidence type="ECO:0000313" key="2">
    <source>
        <dbReference type="EMBL" id="KAG0520993.1"/>
    </source>
</evidence>
<proteinExistence type="predicted"/>
<organism evidence="2 3">
    <name type="scientific">Sorghum bicolor</name>
    <name type="common">Sorghum</name>
    <name type="synonym">Sorghum vulgare</name>
    <dbReference type="NCBI Taxonomy" id="4558"/>
    <lineage>
        <taxon>Eukaryota</taxon>
        <taxon>Viridiplantae</taxon>
        <taxon>Streptophyta</taxon>
        <taxon>Embryophyta</taxon>
        <taxon>Tracheophyta</taxon>
        <taxon>Spermatophyta</taxon>
        <taxon>Magnoliopsida</taxon>
        <taxon>Liliopsida</taxon>
        <taxon>Poales</taxon>
        <taxon>Poaceae</taxon>
        <taxon>PACMAD clade</taxon>
        <taxon>Panicoideae</taxon>
        <taxon>Andropogonodae</taxon>
        <taxon>Andropogoneae</taxon>
        <taxon>Sorghinae</taxon>
        <taxon>Sorghum</taxon>
    </lineage>
</organism>
<protein>
    <submittedName>
        <fullName evidence="2">Uncharacterized protein</fullName>
    </submittedName>
</protein>
<evidence type="ECO:0000256" key="1">
    <source>
        <dbReference type="SAM" id="MobiDB-lite"/>
    </source>
</evidence>
<feature type="region of interest" description="Disordered" evidence="1">
    <location>
        <begin position="1"/>
        <end position="59"/>
    </location>
</feature>
<accession>A0A921U781</accession>
<name>A0A921U781_SORBI</name>
<evidence type="ECO:0000313" key="3">
    <source>
        <dbReference type="Proteomes" id="UP000807115"/>
    </source>
</evidence>
<reference evidence="2" key="2">
    <citation type="submission" date="2020-10" db="EMBL/GenBank/DDBJ databases">
        <authorList>
            <person name="Cooper E.A."/>
            <person name="Brenton Z.W."/>
            <person name="Flinn B.S."/>
            <person name="Jenkins J."/>
            <person name="Shu S."/>
            <person name="Flowers D."/>
            <person name="Luo F."/>
            <person name="Wang Y."/>
            <person name="Xia P."/>
            <person name="Barry K."/>
            <person name="Daum C."/>
            <person name="Lipzen A."/>
            <person name="Yoshinaga Y."/>
            <person name="Schmutz J."/>
            <person name="Saski C."/>
            <person name="Vermerris W."/>
            <person name="Kresovich S."/>
        </authorList>
    </citation>
    <scope>NUCLEOTIDE SEQUENCE</scope>
</reference>
<dbReference type="EMBL" id="CM027687">
    <property type="protein sequence ID" value="KAG0520993.1"/>
    <property type="molecule type" value="Genomic_DNA"/>
</dbReference>
<gene>
    <name evidence="2" type="ORF">BDA96_08G122800</name>
</gene>
<feature type="compositionally biased region" description="Basic residues" evidence="1">
    <location>
        <begin position="47"/>
        <end position="59"/>
    </location>
</feature>
<reference evidence="2" key="1">
    <citation type="journal article" date="2019" name="BMC Genomics">
        <title>A new reference genome for Sorghum bicolor reveals high levels of sequence similarity between sweet and grain genotypes: implications for the genetics of sugar metabolism.</title>
        <authorList>
            <person name="Cooper E.A."/>
            <person name="Brenton Z.W."/>
            <person name="Flinn B.S."/>
            <person name="Jenkins J."/>
            <person name="Shu S."/>
            <person name="Flowers D."/>
            <person name="Luo F."/>
            <person name="Wang Y."/>
            <person name="Xia P."/>
            <person name="Barry K."/>
            <person name="Daum C."/>
            <person name="Lipzen A."/>
            <person name="Yoshinaga Y."/>
            <person name="Schmutz J."/>
            <person name="Saski C."/>
            <person name="Vermerris W."/>
            <person name="Kresovich S."/>
        </authorList>
    </citation>
    <scope>NUCLEOTIDE SEQUENCE</scope>
</reference>
<sequence>MHLLHRSSMFSADGGRVLRRVGSSPRAPPPPPPTRHTTLSRSESIKKKSGAAKRRSKRARLSAGLAAALQELRLASGRKRPVGDRY</sequence>
<dbReference type="Proteomes" id="UP000807115">
    <property type="component" value="Chromosome 8"/>
</dbReference>
<dbReference type="AlphaFoldDB" id="A0A921U781"/>